<name>A0A520LLQ1_9GAMM</name>
<reference evidence="1 2" key="1">
    <citation type="submission" date="2019-02" db="EMBL/GenBank/DDBJ databases">
        <title>Prokaryotic population dynamics and viral predation in marine succession experiment using metagenomics: the confinement effect.</title>
        <authorList>
            <person name="Haro-Moreno J.M."/>
            <person name="Rodriguez-Valera F."/>
            <person name="Lopez-Perez M."/>
        </authorList>
    </citation>
    <scope>NUCLEOTIDE SEQUENCE [LARGE SCALE GENOMIC DNA]</scope>
    <source>
        <strain evidence="1">MED-G169</strain>
    </source>
</reference>
<dbReference type="EMBL" id="SHBO01000026">
    <property type="protein sequence ID" value="RZO06434.1"/>
    <property type="molecule type" value="Genomic_DNA"/>
</dbReference>
<sequence>MKINFLYIICFTQLLIGCGGGGSNQPETGIGIEEDIPGEVLHYDEDVKIDQSTELILFAPSNNLTNIAWIQTDGPDVEFYARNSKVIAFTPTESGSYSFQVDYVVDGSTAGTLSHTFSVVSEVSPLTIRLGHSVLEENAVSLASFADGDDQSTQLDKSSWVWEQIQGPSVTFSEEETDGQGSVFFDAPEVDQDTILSFRVTGDILGSSHSDEISILVENSSIQVPDSGPFRSRVAQVYPYISDPLGGQTLVDCVYSNLTQYDECTFADTPLIAQITTSPTVEDIMSKVLVSHDWMGSQFEKFLQEHDEFDDFKNLLRAVTAVVISYDIRPSFYNPTTGAIYLDPDDLWETPAQRDTINSAPDYRSGFGSELQFEMPWRYVKDNDYAYYYYPSRYRISRTLNDSKYSFAALLYHELAHANDFFPSTRWLTYSDTKTVYDAVNEVYQARQIESDFLQNNYPLDPQYLSGGNELTKLAQVRFRDPDAIQEYQKSFTMEYVANMFKTEGAPQFYSYSTTREDFAILFDGFMMYARYGVNRDVAVSDQDYNNFVWGQRDRKGESWIKPRVSFVASSVLPEFSEASGIISNLSPPLSLDNTVSWRDSVSIPSDDLSALESKQLKSGHRDHRLIPLNGEIWHYDQLNKYNKNKRFGVLERDE</sequence>
<gene>
    <name evidence="1" type="ORF">EVB02_02585</name>
</gene>
<accession>A0A520LLQ1</accession>
<proteinExistence type="predicted"/>
<organism evidence="1 2">
    <name type="scientific">SAR92 clade bacterium</name>
    <dbReference type="NCBI Taxonomy" id="2315479"/>
    <lineage>
        <taxon>Bacteria</taxon>
        <taxon>Pseudomonadati</taxon>
        <taxon>Pseudomonadota</taxon>
        <taxon>Gammaproteobacteria</taxon>
        <taxon>Cellvibrionales</taxon>
        <taxon>Porticoccaceae</taxon>
        <taxon>SAR92 clade</taxon>
    </lineage>
</organism>
<dbReference type="PROSITE" id="PS51257">
    <property type="entry name" value="PROKAR_LIPOPROTEIN"/>
    <property type="match status" value="1"/>
</dbReference>
<dbReference type="AlphaFoldDB" id="A0A520LLQ1"/>
<evidence type="ECO:0000313" key="2">
    <source>
        <dbReference type="Proteomes" id="UP000318148"/>
    </source>
</evidence>
<evidence type="ECO:0000313" key="1">
    <source>
        <dbReference type="EMBL" id="RZO06434.1"/>
    </source>
</evidence>
<dbReference type="Proteomes" id="UP000318148">
    <property type="component" value="Unassembled WGS sequence"/>
</dbReference>
<protein>
    <submittedName>
        <fullName evidence="1">Uncharacterized protein</fullName>
    </submittedName>
</protein>
<comment type="caution">
    <text evidence="1">The sequence shown here is derived from an EMBL/GenBank/DDBJ whole genome shotgun (WGS) entry which is preliminary data.</text>
</comment>